<keyword evidence="9" id="KW-0175">Coiled coil</keyword>
<evidence type="ECO:0000256" key="5">
    <source>
        <dbReference type="ARBA" id="ARBA00022692"/>
    </source>
</evidence>
<proteinExistence type="inferred from homology"/>
<keyword evidence="4" id="KW-1003">Cell membrane</keyword>
<reference evidence="13" key="1">
    <citation type="journal article" date="2024" name="Algal Res.">
        <title>Biochemical, toxicological and genomic investigation of a high-biomass producing Limnothrix strain isolated from Italian shallow drinking water reservoir.</title>
        <authorList>
            <person name="Simonazzi M."/>
            <person name="Shishido T.K."/>
            <person name="Delbaje E."/>
            <person name="Wahlsten M."/>
            <person name="Fewer D.P."/>
            <person name="Sivonen K."/>
            <person name="Pezzolesi L."/>
            <person name="Pistocchi R."/>
        </authorList>
    </citation>
    <scope>NUCLEOTIDE SEQUENCE [LARGE SCALE GENOMIC DNA]</scope>
    <source>
        <strain evidence="13">LRLZ20PSL1</strain>
    </source>
</reference>
<dbReference type="PANTHER" id="PTHR30012:SF0">
    <property type="entry name" value="TYPE II SECRETION SYSTEM PROTEIN F-RELATED"/>
    <property type="match status" value="1"/>
</dbReference>
<feature type="domain" description="Type II secretion system protein GspF" evidence="11">
    <location>
        <begin position="288"/>
        <end position="410"/>
    </location>
</feature>
<dbReference type="Proteomes" id="UP001604335">
    <property type="component" value="Unassembled WGS sequence"/>
</dbReference>
<evidence type="ECO:0000256" key="3">
    <source>
        <dbReference type="ARBA" id="ARBA00022448"/>
    </source>
</evidence>
<name>A0ABW7CCU2_9CYAN</name>
<dbReference type="InterPro" id="IPR003004">
    <property type="entry name" value="GspF/PilC"/>
</dbReference>
<keyword evidence="6 10" id="KW-1133">Transmembrane helix</keyword>
<feature type="transmembrane region" description="Helical" evidence="10">
    <location>
        <begin position="177"/>
        <end position="200"/>
    </location>
</feature>
<dbReference type="RefSeq" id="WP_393014611.1">
    <property type="nucleotide sequence ID" value="NZ_JAZAQF010000086.1"/>
</dbReference>
<dbReference type="Gene3D" id="1.20.81.30">
    <property type="entry name" value="Type II secretion system (T2SS), domain F"/>
    <property type="match status" value="2"/>
</dbReference>
<evidence type="ECO:0000256" key="8">
    <source>
        <dbReference type="RuleBase" id="RU003923"/>
    </source>
</evidence>
<sequence>MAKFIATIAGPDGKGKREVVEAESINGARNKLIAAGFSQAQIRDLKEQKSGLDIDLASLTASVTVKDLAVFSRQFSAMFNAGIAMVKCLDILSNQCENPKLKKALFKINADVQEGETLSSSLKRHSDIFSKLYCAMVEAGEIGGVLDEVLTRLATLLENAARLQNQIKSAMSYPSTVGSLAVIIFLGMTIFLLPTFTGIFDKLGAELPAFTQIMINISEFLRGPTFPDDDPKGRKNFYVVFLVIALVIGKVVYDMWYKTPAGKRQMDAVFLKLPIFGDIIQKSSVASFCRTFGTLTRSGVPIIQALEICKDTADNQVVSDAVASSITEIQGGGTISAAIERYKVFPAMAIQMMMIGEETGELDKMLMKVADFYEDEVEQAIKGLTSMLEPLMIVVIGGMVGSILLAMYLPIFAVMDAIK</sequence>
<accession>A0ABW7CCU2</accession>
<evidence type="ECO:0000256" key="2">
    <source>
        <dbReference type="ARBA" id="ARBA00005745"/>
    </source>
</evidence>
<evidence type="ECO:0000256" key="7">
    <source>
        <dbReference type="ARBA" id="ARBA00023136"/>
    </source>
</evidence>
<gene>
    <name evidence="12" type="ORF">VPK24_15085</name>
</gene>
<feature type="transmembrane region" description="Helical" evidence="10">
    <location>
        <begin position="237"/>
        <end position="256"/>
    </location>
</feature>
<comment type="caution">
    <text evidence="12">The sequence shown here is derived from an EMBL/GenBank/DDBJ whole genome shotgun (WGS) entry which is preliminary data.</text>
</comment>
<protein>
    <submittedName>
        <fullName evidence="12">Type II secretion system F family protein</fullName>
    </submittedName>
</protein>
<evidence type="ECO:0000256" key="1">
    <source>
        <dbReference type="ARBA" id="ARBA00004651"/>
    </source>
</evidence>
<comment type="subcellular location">
    <subcellularLocation>
        <location evidence="1 8">Cell membrane</location>
        <topology evidence="1 8">Multi-pass membrane protein</topology>
    </subcellularLocation>
</comment>
<evidence type="ECO:0000256" key="9">
    <source>
        <dbReference type="SAM" id="Coils"/>
    </source>
</evidence>
<feature type="coiled-coil region" evidence="9">
    <location>
        <begin position="146"/>
        <end position="173"/>
    </location>
</feature>
<dbReference type="PRINTS" id="PR00812">
    <property type="entry name" value="BCTERIALGSPF"/>
</dbReference>
<dbReference type="Pfam" id="PF00482">
    <property type="entry name" value="T2SSF"/>
    <property type="match status" value="2"/>
</dbReference>
<dbReference type="InterPro" id="IPR018076">
    <property type="entry name" value="T2SS_GspF_dom"/>
</dbReference>
<evidence type="ECO:0000313" key="12">
    <source>
        <dbReference type="EMBL" id="MFG3818966.1"/>
    </source>
</evidence>
<evidence type="ECO:0000259" key="11">
    <source>
        <dbReference type="Pfam" id="PF00482"/>
    </source>
</evidence>
<dbReference type="PROSITE" id="PS00874">
    <property type="entry name" value="T2SP_F"/>
    <property type="match status" value="1"/>
</dbReference>
<evidence type="ECO:0000256" key="10">
    <source>
        <dbReference type="SAM" id="Phobius"/>
    </source>
</evidence>
<dbReference type="InterPro" id="IPR001992">
    <property type="entry name" value="T2SS_GspF/T4SS_PilC_CS"/>
</dbReference>
<organism evidence="12 13">
    <name type="scientific">Limnothrix redekei LRLZ20PSL1</name>
    <dbReference type="NCBI Taxonomy" id="3112953"/>
    <lineage>
        <taxon>Bacteria</taxon>
        <taxon>Bacillati</taxon>
        <taxon>Cyanobacteriota</taxon>
        <taxon>Cyanophyceae</taxon>
        <taxon>Pseudanabaenales</taxon>
        <taxon>Pseudanabaenaceae</taxon>
        <taxon>Limnothrix</taxon>
    </lineage>
</organism>
<feature type="transmembrane region" description="Helical" evidence="10">
    <location>
        <begin position="391"/>
        <end position="415"/>
    </location>
</feature>
<keyword evidence="13" id="KW-1185">Reference proteome</keyword>
<keyword evidence="5 8" id="KW-0812">Transmembrane</keyword>
<evidence type="ECO:0000256" key="4">
    <source>
        <dbReference type="ARBA" id="ARBA00022475"/>
    </source>
</evidence>
<feature type="domain" description="Type II secretion system protein GspF" evidence="11">
    <location>
        <begin position="71"/>
        <end position="194"/>
    </location>
</feature>
<dbReference type="EMBL" id="JAZAQF010000086">
    <property type="protein sequence ID" value="MFG3818966.1"/>
    <property type="molecule type" value="Genomic_DNA"/>
</dbReference>
<evidence type="ECO:0000256" key="6">
    <source>
        <dbReference type="ARBA" id="ARBA00022989"/>
    </source>
</evidence>
<keyword evidence="3 8" id="KW-0813">Transport</keyword>
<dbReference type="PANTHER" id="PTHR30012">
    <property type="entry name" value="GENERAL SECRETION PATHWAY PROTEIN"/>
    <property type="match status" value="1"/>
</dbReference>
<comment type="similarity">
    <text evidence="2 8">Belongs to the GSP F family.</text>
</comment>
<evidence type="ECO:0000313" key="13">
    <source>
        <dbReference type="Proteomes" id="UP001604335"/>
    </source>
</evidence>
<dbReference type="InterPro" id="IPR042094">
    <property type="entry name" value="T2SS_GspF_sf"/>
</dbReference>
<keyword evidence="7 10" id="KW-0472">Membrane</keyword>